<keyword evidence="5" id="KW-1185">Reference proteome</keyword>
<organism evidence="4 5">
    <name type="scientific">Plakobranchus ocellatus</name>
    <dbReference type="NCBI Taxonomy" id="259542"/>
    <lineage>
        <taxon>Eukaryota</taxon>
        <taxon>Metazoa</taxon>
        <taxon>Spiralia</taxon>
        <taxon>Lophotrochozoa</taxon>
        <taxon>Mollusca</taxon>
        <taxon>Gastropoda</taxon>
        <taxon>Heterobranchia</taxon>
        <taxon>Euthyneura</taxon>
        <taxon>Panpulmonata</taxon>
        <taxon>Sacoglossa</taxon>
        <taxon>Placobranchoidea</taxon>
        <taxon>Plakobranchidae</taxon>
        <taxon>Plakobranchus</taxon>
    </lineage>
</organism>
<protein>
    <submittedName>
        <fullName evidence="4">Cd209 antigen</fullName>
    </submittedName>
</protein>
<feature type="coiled-coil region" evidence="2">
    <location>
        <begin position="1"/>
        <end position="35"/>
    </location>
</feature>
<evidence type="ECO:0000259" key="3">
    <source>
        <dbReference type="PROSITE" id="PS50041"/>
    </source>
</evidence>
<evidence type="ECO:0000313" key="5">
    <source>
        <dbReference type="Proteomes" id="UP000735302"/>
    </source>
</evidence>
<comment type="caution">
    <text evidence="4">The sequence shown here is derived from an EMBL/GenBank/DDBJ whole genome shotgun (WGS) entry which is preliminary data.</text>
</comment>
<gene>
    <name evidence="4" type="ORF">PoB_004179600</name>
</gene>
<evidence type="ECO:0000256" key="1">
    <source>
        <dbReference type="ARBA" id="ARBA00023157"/>
    </source>
</evidence>
<dbReference type="PROSITE" id="PS00615">
    <property type="entry name" value="C_TYPE_LECTIN_1"/>
    <property type="match status" value="1"/>
</dbReference>
<sequence>MNSSAETVENLDEALQDISEKLLDLQQSVTQQQQTNKNQAVFNSFLKARLPFDFSTIYKGKIYFISKTVADFEIAYAASSCELYGGYLVEIDDEEELKFVSDFVSQTGKDVRYLTGLNDKTMEGYFEFYHSKKPMPSFLSLWNKCEPNSMVRVEVCTEIVGKLNDVTCGLPGKYVCQSQ</sequence>
<name>A0AAV4B4A3_9GAST</name>
<dbReference type="InterPro" id="IPR016187">
    <property type="entry name" value="CTDL_fold"/>
</dbReference>
<feature type="domain" description="C-type lectin" evidence="3">
    <location>
        <begin position="58"/>
        <end position="177"/>
    </location>
</feature>
<dbReference type="PROSITE" id="PS50041">
    <property type="entry name" value="C_TYPE_LECTIN_2"/>
    <property type="match status" value="1"/>
</dbReference>
<dbReference type="InterPro" id="IPR018378">
    <property type="entry name" value="C-type_lectin_CS"/>
</dbReference>
<dbReference type="Proteomes" id="UP000735302">
    <property type="component" value="Unassembled WGS sequence"/>
</dbReference>
<dbReference type="CDD" id="cd00037">
    <property type="entry name" value="CLECT"/>
    <property type="match status" value="1"/>
</dbReference>
<dbReference type="EMBL" id="BLXT01004605">
    <property type="protein sequence ID" value="GFO15291.1"/>
    <property type="molecule type" value="Genomic_DNA"/>
</dbReference>
<dbReference type="InterPro" id="IPR016186">
    <property type="entry name" value="C-type_lectin-like/link_sf"/>
</dbReference>
<reference evidence="4 5" key="1">
    <citation type="journal article" date="2021" name="Elife">
        <title>Chloroplast acquisition without the gene transfer in kleptoplastic sea slugs, Plakobranchus ocellatus.</title>
        <authorList>
            <person name="Maeda T."/>
            <person name="Takahashi S."/>
            <person name="Yoshida T."/>
            <person name="Shimamura S."/>
            <person name="Takaki Y."/>
            <person name="Nagai Y."/>
            <person name="Toyoda A."/>
            <person name="Suzuki Y."/>
            <person name="Arimoto A."/>
            <person name="Ishii H."/>
            <person name="Satoh N."/>
            <person name="Nishiyama T."/>
            <person name="Hasebe M."/>
            <person name="Maruyama T."/>
            <person name="Minagawa J."/>
            <person name="Obokata J."/>
            <person name="Shigenobu S."/>
        </authorList>
    </citation>
    <scope>NUCLEOTIDE SEQUENCE [LARGE SCALE GENOMIC DNA]</scope>
</reference>
<evidence type="ECO:0000256" key="2">
    <source>
        <dbReference type="SAM" id="Coils"/>
    </source>
</evidence>
<dbReference type="Gene3D" id="3.10.100.10">
    <property type="entry name" value="Mannose-Binding Protein A, subunit A"/>
    <property type="match status" value="1"/>
</dbReference>
<keyword evidence="1" id="KW-1015">Disulfide bond</keyword>
<dbReference type="SUPFAM" id="SSF56436">
    <property type="entry name" value="C-type lectin-like"/>
    <property type="match status" value="1"/>
</dbReference>
<dbReference type="Pfam" id="PF00059">
    <property type="entry name" value="Lectin_C"/>
    <property type="match status" value="1"/>
</dbReference>
<keyword evidence="2" id="KW-0175">Coiled coil</keyword>
<proteinExistence type="predicted"/>
<dbReference type="InterPro" id="IPR050111">
    <property type="entry name" value="C-type_lectin/snaclec_domain"/>
</dbReference>
<dbReference type="AlphaFoldDB" id="A0AAV4B4A3"/>
<dbReference type="SMART" id="SM00034">
    <property type="entry name" value="CLECT"/>
    <property type="match status" value="1"/>
</dbReference>
<evidence type="ECO:0000313" key="4">
    <source>
        <dbReference type="EMBL" id="GFO15291.1"/>
    </source>
</evidence>
<dbReference type="InterPro" id="IPR001304">
    <property type="entry name" value="C-type_lectin-like"/>
</dbReference>
<accession>A0AAV4B4A3</accession>
<dbReference type="PANTHER" id="PTHR22803">
    <property type="entry name" value="MANNOSE, PHOSPHOLIPASE, LECTIN RECEPTOR RELATED"/>
    <property type="match status" value="1"/>
</dbReference>